<comment type="caution">
    <text evidence="1">The sequence shown here is derived from an EMBL/GenBank/DDBJ whole genome shotgun (WGS) entry which is preliminary data.</text>
</comment>
<gene>
    <name evidence="1" type="ORF">DSM101010T_35090</name>
</gene>
<dbReference type="SUPFAM" id="SSF51161">
    <property type="entry name" value="Trimeric LpxA-like enzymes"/>
    <property type="match status" value="1"/>
</dbReference>
<dbReference type="InterPro" id="IPR011004">
    <property type="entry name" value="Trimer_LpxA-like_sf"/>
</dbReference>
<reference evidence="1 2" key="1">
    <citation type="submission" date="2020-05" db="EMBL/GenBank/DDBJ databases">
        <title>Draft genome sequence of Desulfovibrio sp. strain HN2T.</title>
        <authorList>
            <person name="Ueno A."/>
            <person name="Tamazawa S."/>
            <person name="Tamamura S."/>
            <person name="Murakami T."/>
            <person name="Kiyama T."/>
            <person name="Inomata H."/>
            <person name="Amano Y."/>
            <person name="Miyakawa K."/>
            <person name="Tamaki H."/>
            <person name="Naganuma T."/>
            <person name="Kaneko K."/>
        </authorList>
    </citation>
    <scope>NUCLEOTIDE SEQUENCE [LARGE SCALE GENOMIC DNA]</scope>
    <source>
        <strain evidence="1 2">HN2</strain>
    </source>
</reference>
<sequence length="73" mass="8185">MLGHHVHMYPRSAVLGSCKVGNFCVLASGTIVKNQDVPSNSLVFGESPDLTFKPLEESYYYTLVQFKEDQVYV</sequence>
<evidence type="ECO:0000313" key="2">
    <source>
        <dbReference type="Proteomes" id="UP000503840"/>
    </source>
</evidence>
<proteinExistence type="predicted"/>
<evidence type="ECO:0000313" key="1">
    <source>
        <dbReference type="EMBL" id="GFM35144.1"/>
    </source>
</evidence>
<dbReference type="EMBL" id="BLVO01000016">
    <property type="protein sequence ID" value="GFM35144.1"/>
    <property type="molecule type" value="Genomic_DNA"/>
</dbReference>
<accession>A0A7J0BPZ9</accession>
<name>A0A7J0BPZ9_9BACT</name>
<organism evidence="1 2">
    <name type="scientific">Desulfovibrio subterraneus</name>
    <dbReference type="NCBI Taxonomy" id="2718620"/>
    <lineage>
        <taxon>Bacteria</taxon>
        <taxon>Pseudomonadati</taxon>
        <taxon>Thermodesulfobacteriota</taxon>
        <taxon>Desulfovibrionia</taxon>
        <taxon>Desulfovibrionales</taxon>
        <taxon>Desulfovibrionaceae</taxon>
        <taxon>Desulfovibrio</taxon>
    </lineage>
</organism>
<keyword evidence="2" id="KW-1185">Reference proteome</keyword>
<dbReference type="AlphaFoldDB" id="A0A7J0BPZ9"/>
<dbReference type="Gene3D" id="2.160.10.10">
    <property type="entry name" value="Hexapeptide repeat proteins"/>
    <property type="match status" value="1"/>
</dbReference>
<protein>
    <submittedName>
        <fullName evidence="1">Uncharacterized protein</fullName>
    </submittedName>
</protein>
<dbReference type="Proteomes" id="UP000503840">
    <property type="component" value="Unassembled WGS sequence"/>
</dbReference>